<accession>A0A0U1NHJ9</accession>
<organism evidence="3 4">
    <name type="scientific">Nereida ignava</name>
    <dbReference type="NCBI Taxonomy" id="282199"/>
    <lineage>
        <taxon>Bacteria</taxon>
        <taxon>Pseudomonadati</taxon>
        <taxon>Pseudomonadota</taxon>
        <taxon>Alphaproteobacteria</taxon>
        <taxon>Rhodobacterales</taxon>
        <taxon>Roseobacteraceae</taxon>
        <taxon>Nereida</taxon>
    </lineage>
</organism>
<dbReference type="PROSITE" id="PS00330">
    <property type="entry name" value="HEMOLYSIN_CALCIUM"/>
    <property type="match status" value="6"/>
</dbReference>
<name>A0A0U1NHJ9_9RHOB</name>
<dbReference type="RefSeq" id="WP_048597490.1">
    <property type="nucleotide sequence ID" value="NZ_CVPC01000002.1"/>
</dbReference>
<dbReference type="OrthoDB" id="7667870at2"/>
<dbReference type="PANTHER" id="PTHR38340:SF1">
    <property type="entry name" value="S-LAYER PROTEIN"/>
    <property type="match status" value="1"/>
</dbReference>
<proteinExistence type="predicted"/>
<evidence type="ECO:0000313" key="3">
    <source>
        <dbReference type="EMBL" id="CRK74204.1"/>
    </source>
</evidence>
<dbReference type="Gene3D" id="2.150.10.10">
    <property type="entry name" value="Serralysin-like metalloprotease, C-terminal"/>
    <property type="match status" value="3"/>
</dbReference>
<dbReference type="AlphaFoldDB" id="A0A0U1NHJ9"/>
<dbReference type="EMBL" id="CVQV01000002">
    <property type="protein sequence ID" value="CRK74204.1"/>
    <property type="molecule type" value="Genomic_DNA"/>
</dbReference>
<evidence type="ECO:0000313" key="4">
    <source>
        <dbReference type="Proteomes" id="UP000048949"/>
    </source>
</evidence>
<comment type="subcellular location">
    <subcellularLocation>
        <location evidence="1">Secreted</location>
    </subcellularLocation>
</comment>
<dbReference type="Pfam" id="PF00353">
    <property type="entry name" value="HemolysinCabind"/>
    <property type="match status" value="4"/>
</dbReference>
<dbReference type="PRINTS" id="PR00313">
    <property type="entry name" value="CABNDNGRPT"/>
</dbReference>
<evidence type="ECO:0000256" key="1">
    <source>
        <dbReference type="ARBA" id="ARBA00004613"/>
    </source>
</evidence>
<keyword evidence="4" id="KW-1185">Reference proteome</keyword>
<dbReference type="InterPro" id="IPR050557">
    <property type="entry name" value="RTX_toxin/Mannuronan_C5-epim"/>
</dbReference>
<dbReference type="InterPro" id="IPR011049">
    <property type="entry name" value="Serralysin-like_metalloprot_C"/>
</dbReference>
<protein>
    <submittedName>
        <fullName evidence="3">Hemolysin, chromosomal</fullName>
    </submittedName>
</protein>
<keyword evidence="2" id="KW-0964">Secreted</keyword>
<gene>
    <name evidence="3" type="primary">hlyA_1</name>
    <name evidence="3" type="ORF">NIG5292_00231</name>
</gene>
<dbReference type="PANTHER" id="PTHR38340">
    <property type="entry name" value="S-LAYER PROTEIN"/>
    <property type="match status" value="1"/>
</dbReference>
<evidence type="ECO:0000256" key="2">
    <source>
        <dbReference type="ARBA" id="ARBA00022525"/>
    </source>
</evidence>
<dbReference type="GO" id="GO:0005509">
    <property type="term" value="F:calcium ion binding"/>
    <property type="evidence" value="ECO:0007669"/>
    <property type="project" value="InterPro"/>
</dbReference>
<dbReference type="Proteomes" id="UP000048949">
    <property type="component" value="Unassembled WGS sequence"/>
</dbReference>
<dbReference type="GO" id="GO:0005576">
    <property type="term" value="C:extracellular region"/>
    <property type="evidence" value="ECO:0007669"/>
    <property type="project" value="UniProtKB-SubCell"/>
</dbReference>
<reference evidence="3 4" key="1">
    <citation type="submission" date="2015-04" db="EMBL/GenBank/DDBJ databases">
        <authorList>
            <person name="Syromyatnikov M.Y."/>
            <person name="Popov V.N."/>
        </authorList>
    </citation>
    <scope>NUCLEOTIDE SEQUENCE [LARGE SCALE GENOMIC DNA]</scope>
    <source>
        <strain evidence="3 4">CECT 5292</strain>
    </source>
</reference>
<dbReference type="InterPro" id="IPR001343">
    <property type="entry name" value="Hemolysn_Ca-bd"/>
</dbReference>
<dbReference type="STRING" id="282199.GCA_001049735_00231"/>
<dbReference type="SUPFAM" id="SSF51120">
    <property type="entry name" value="beta-Roll"/>
    <property type="match status" value="2"/>
</dbReference>
<dbReference type="InterPro" id="IPR018511">
    <property type="entry name" value="Hemolysin-typ_Ca-bd_CS"/>
</dbReference>
<sequence>MSDYTLDWASVAGIDGETTTLSNGSSDVAVVIDTPSNGTGAVTEVTEFNGVQALTSEHADQPNVASLSFSAPITDVTFNLLDIDRSNADGWGDTVTIIARDADGNELPVTFSNVTDAQSVDGNSITGVAELFEAPPVGVTISGAVKTLQIIHVKSETNLPASGIIGISEIGFNLVVNEDPDGYVDGTNDDDLIDHRFEDIDGDEIDDADALLPRAQPNDDVVLAGAGNDTVYAADGSDDVFGGEGNDLLRGGAGKDYVSGGAGDDALYGDDGADSLVGGVGDDTLDGGLGRDVLSGGLGNDSLIGGGGFDILTGGFGADDLQGNDGDDTLIGGAGGDTLRGGDGNDTLVGGRTDISQVIDFNGLEIGEILTTQLAHQGFTVSSGNPKTPVMVFDSAQPTGGDTDLASDTLGKVLILSEDRDKNDPDDNAAGGSFIFDFDGPSTVHSLTLFDVESGATVSLFDDQGVLLSVQTISTDDGEAITLDIDQSGAAQMVVTLHGSGAIDNLSLTVDNAEGDLGDKLMGGAGDDVLTGGAGADTIDGGDDRDVIVGGTAGDVVTGGTGSSTANDADDIDILDLRGLGPFRVVQHSLDADENSTSGRVEFLDTDGTVTHSLAYAEIEQI</sequence>